<dbReference type="GO" id="GO:0005634">
    <property type="term" value="C:nucleus"/>
    <property type="evidence" value="ECO:0007669"/>
    <property type="project" value="TreeGrafter"/>
</dbReference>
<dbReference type="InterPro" id="IPR029398">
    <property type="entry name" value="PolB_thumb"/>
</dbReference>
<keyword evidence="9" id="KW-0436">Ligase</keyword>
<keyword evidence="16" id="KW-0239">DNA-directed DNA polymerase</keyword>
<dbReference type="EC" id="2.7.7.7" evidence="4"/>
<dbReference type="InterPro" id="IPR018944">
    <property type="entry name" value="DNA_pol_lambd_fingers_domain"/>
</dbReference>
<evidence type="ECO:0000256" key="17">
    <source>
        <dbReference type="ARBA" id="ARBA00023027"/>
    </source>
</evidence>
<feature type="compositionally biased region" description="Basic and acidic residues" evidence="29">
    <location>
        <begin position="465"/>
        <end position="474"/>
    </location>
</feature>
<evidence type="ECO:0000256" key="14">
    <source>
        <dbReference type="ARBA" id="ARBA00022763"/>
    </source>
</evidence>
<evidence type="ECO:0000256" key="2">
    <source>
        <dbReference type="ARBA" id="ARBA00004496"/>
    </source>
</evidence>
<sequence>MEDDEPNEKLHKMVQKEQNIAKKTRKLKLRILPNAPPNTPTSKSPKKSPKKRLNEICIDVLERLSSLMTKKGEHMRSRAYTKAQETIMMMTEDITDIGQLKGKSAIGPTILSKLSEFIETGTLRLFEREKDLPENLLTDVYGIGPKKAKELVEKGIRTIAQLRERQDELLNTNQKAGLKYYEDIMERIPRTEIDEYNEVFDNVFRGIQEDKTQDKYEIVGSYRRGARSSGDIDMIITSADPKLFSKFVEAMKTQNIILETLSQGKTKCLVITKLPLHKHARRVDFMYTSPEEYPFAVLYFTGSKSFNTVMRGHALRQGTSLNEHGLYRKEQGKMKEEKVEHLFETERDIFDYLHLKYKKPEERIDGRSVISIDSKQSEIAVAKEEKQQKKTRKLKLPKEEKEPKSEKLPKEKKTRKKREPKPKEPVYEPLFKTIIPSTSVEKEEPVIVPVIGRETQEQEQEQEQAQEKLEEPPKQKRKYTMKKRLQKTDIKITEETNLMPKVETPEKNIENFRQNGINILEHLSEKQLADMLLKANDVYYNTRTTLMTDNEYDIVKEYVEKKYPKNEVLDNIGAPVQTKNKVTLPYQMPSMDKIKPDTNALVSWKQKYKGPYVLSCKLDGVSGMYSTENGDFKLYTRGDGKVGQDISHLLPVLKLPKPDTDPIVVRGEFILPKKVFDEKYKVRFANPRNLVSGIINSKTIDEKARDLHFVAYEVIQPQMKPREQMKKLKELGFEVVQNRREPQQNLTNELLSETLMDWRTNYEYEIDGVIVSNDAIYKREEGNPEHAFAFKMVISDQMAEAKVVDVIWTPSKSGYLKPRVRIEPIKLGGVTIEYATGFNGQFIEANKIGIGAIIQIIRSGDVIPYIKSITVPAEHAKMPTVPYHWTDTHIDVIMNDIEEDDTVREKNITAFFTTIEVEGLSSGNVKRLMKAGFNSVAKIIHMKKSDYEGVDGFKQKMIDKIYDGIKDKVEKADLLTVMDASNMFGRGIGKRKITPILEEYPDILTRTEAPEQKIELLLKIKGIGKENAKSFVENIPKFMGFLRECNLEEKLHIHKSSQEQTNNETLSNTIELADGVEPIAKKEIDSSHPLYNKHIVMTKVRDKTIIDGLKRVGGILDDNISRSTFVLITKSKDDVSNKTKYADQHGIPIMIPSEFISKYL</sequence>
<dbReference type="EC" id="4.2.99.18" evidence="5"/>
<dbReference type="SMART" id="SM00483">
    <property type="entry name" value="POLXc"/>
    <property type="match status" value="1"/>
</dbReference>
<dbReference type="SUPFAM" id="SSF47802">
    <property type="entry name" value="DNA polymerase beta, N-terminal domain-like"/>
    <property type="match status" value="1"/>
</dbReference>
<dbReference type="PRINTS" id="PR00869">
    <property type="entry name" value="DNAPOLX"/>
</dbReference>
<dbReference type="Pfam" id="PF14791">
    <property type="entry name" value="DNA_pol_B_thumb"/>
    <property type="match status" value="1"/>
</dbReference>
<dbReference type="Gene3D" id="3.30.460.10">
    <property type="entry name" value="Beta Polymerase, domain 2"/>
    <property type="match status" value="1"/>
</dbReference>
<dbReference type="PROSITE" id="PS00522">
    <property type="entry name" value="DNA_POLYMERASE_X"/>
    <property type="match status" value="1"/>
</dbReference>
<evidence type="ECO:0000256" key="11">
    <source>
        <dbReference type="ARBA" id="ARBA00022679"/>
    </source>
</evidence>
<dbReference type="GO" id="GO:0003911">
    <property type="term" value="F:DNA ligase (NAD+) activity"/>
    <property type="evidence" value="ECO:0007669"/>
    <property type="project" value="UniProtKB-EC"/>
</dbReference>
<evidence type="ECO:0000259" key="30">
    <source>
        <dbReference type="SMART" id="SM00278"/>
    </source>
</evidence>
<evidence type="ECO:0000256" key="28">
    <source>
        <dbReference type="ARBA" id="ARBA00049244"/>
    </source>
</evidence>
<comment type="subcellular location">
    <subcellularLocation>
        <location evidence="2">Cytoplasm</location>
    </subcellularLocation>
</comment>
<dbReference type="InterPro" id="IPR010996">
    <property type="entry name" value="HHH_MUS81"/>
</dbReference>
<feature type="domain" description="Helix-hairpin-helix DNA-binding motif class 1" evidence="30">
    <location>
        <begin position="1015"/>
        <end position="1034"/>
    </location>
</feature>
<reference evidence="33" key="1">
    <citation type="journal article" date="2020" name="Nature">
        <title>Giant virus diversity and host interactions through global metagenomics.</title>
        <authorList>
            <person name="Schulz F."/>
            <person name="Roux S."/>
            <person name="Paez-Espino D."/>
            <person name="Jungbluth S."/>
            <person name="Walsh D.A."/>
            <person name="Denef V.J."/>
            <person name="McMahon K.D."/>
            <person name="Konstantinidis K.T."/>
            <person name="Eloe-Fadrosh E.A."/>
            <person name="Kyrpides N.C."/>
            <person name="Woyke T."/>
        </authorList>
    </citation>
    <scope>NUCLEOTIDE SEQUENCE</scope>
    <source>
        <strain evidence="33">GVMAG-S-1101171-111</strain>
    </source>
</reference>
<keyword evidence="13" id="KW-0235">DNA replication</keyword>
<evidence type="ECO:0000256" key="9">
    <source>
        <dbReference type="ARBA" id="ARBA00022598"/>
    </source>
</evidence>
<comment type="catalytic activity">
    <reaction evidence="25">
        <text>2'-deoxyribonucleotide-(2'-deoxyribose 5'-phosphate)-2'-deoxyribonucleotide-DNA = a 3'-end 2'-deoxyribonucleotide-(2,3-dehydro-2,3-deoxyribose 5'-phosphate)-DNA + a 5'-end 5'-phospho-2'-deoxyribonucleoside-DNA + H(+)</text>
        <dbReference type="Rhea" id="RHEA:66592"/>
        <dbReference type="Rhea" id="RHEA-COMP:13180"/>
        <dbReference type="Rhea" id="RHEA-COMP:16897"/>
        <dbReference type="Rhea" id="RHEA-COMP:17067"/>
        <dbReference type="ChEBI" id="CHEBI:15378"/>
        <dbReference type="ChEBI" id="CHEBI:136412"/>
        <dbReference type="ChEBI" id="CHEBI:157695"/>
        <dbReference type="ChEBI" id="CHEBI:167181"/>
        <dbReference type="EC" id="4.2.99.18"/>
    </reaction>
</comment>
<evidence type="ECO:0000256" key="21">
    <source>
        <dbReference type="ARBA" id="ARBA00023239"/>
    </source>
</evidence>
<feature type="domain" description="NAD-dependent DNA ligase N-terminal" evidence="32">
    <location>
        <begin position="518"/>
        <end position="917"/>
    </location>
</feature>
<evidence type="ECO:0000256" key="8">
    <source>
        <dbReference type="ARBA" id="ARBA00022481"/>
    </source>
</evidence>
<keyword evidence="12" id="KW-0548">Nucleotidyltransferase</keyword>
<feature type="region of interest" description="Disordered" evidence="29">
    <location>
        <begin position="381"/>
        <end position="425"/>
    </location>
</feature>
<evidence type="ECO:0000259" key="31">
    <source>
        <dbReference type="SMART" id="SM00483"/>
    </source>
</evidence>
<dbReference type="SUPFAM" id="SSF56091">
    <property type="entry name" value="DNA ligase/mRNA capping enzyme, catalytic domain"/>
    <property type="match status" value="1"/>
</dbReference>
<evidence type="ECO:0000256" key="5">
    <source>
        <dbReference type="ARBA" id="ARBA00012720"/>
    </source>
</evidence>
<dbReference type="Gene3D" id="3.30.210.10">
    <property type="entry name" value="DNA polymerase, thumb domain"/>
    <property type="match status" value="1"/>
</dbReference>
<dbReference type="InterPro" id="IPR036420">
    <property type="entry name" value="BRCT_dom_sf"/>
</dbReference>
<dbReference type="Pfam" id="PF10391">
    <property type="entry name" value="DNA_pol_lambd_f"/>
    <property type="match status" value="1"/>
</dbReference>
<keyword evidence="14" id="KW-0227">DNA damage</keyword>
<dbReference type="Gene3D" id="1.10.150.110">
    <property type="entry name" value="DNA polymerase beta, N-terminal domain-like"/>
    <property type="match status" value="1"/>
</dbReference>
<dbReference type="InterPro" id="IPR004150">
    <property type="entry name" value="NAD_DNA_ligase_OB"/>
</dbReference>
<keyword evidence="10" id="KW-0237">DNA synthesis</keyword>
<evidence type="ECO:0000256" key="27">
    <source>
        <dbReference type="ARBA" id="ARBA00045548"/>
    </source>
</evidence>
<keyword evidence="11" id="KW-0808">Transferase</keyword>
<dbReference type="AlphaFoldDB" id="A0A6C0ASE4"/>
<feature type="domain" description="DNA-directed DNA polymerase X" evidence="31">
    <location>
        <begin position="52"/>
        <end position="364"/>
    </location>
</feature>
<dbReference type="SUPFAM" id="SSF50249">
    <property type="entry name" value="Nucleic acid-binding proteins"/>
    <property type="match status" value="1"/>
</dbReference>
<evidence type="ECO:0000256" key="29">
    <source>
        <dbReference type="SAM" id="MobiDB-lite"/>
    </source>
</evidence>
<feature type="region of interest" description="Disordered" evidence="29">
    <location>
        <begin position="23"/>
        <end position="52"/>
    </location>
</feature>
<dbReference type="InterPro" id="IPR028207">
    <property type="entry name" value="DNA_pol_B_palm_palm"/>
</dbReference>
<dbReference type="InterPro" id="IPR019843">
    <property type="entry name" value="DNA_pol-X_BS"/>
</dbReference>
<keyword evidence="19" id="KW-0238">DNA-binding</keyword>
<protein>
    <recommendedName>
        <fullName evidence="7">DNA polymerase beta</fullName>
        <ecNumber evidence="4">2.7.7.7</ecNumber>
        <ecNumber evidence="5">4.2.99.18</ecNumber>
        <ecNumber evidence="6">6.5.1.2</ecNumber>
    </recommendedName>
    <alternativeName>
        <fullName evidence="23">5'-deoxyribose-phosphate lyase</fullName>
    </alternativeName>
    <alternativeName>
        <fullName evidence="24">AP lyase</fullName>
    </alternativeName>
</protein>
<keyword evidence="18" id="KW-0915">Sodium</keyword>
<dbReference type="Gene3D" id="3.30.470.30">
    <property type="entry name" value="DNA ligase/mRNA capping enzyme"/>
    <property type="match status" value="1"/>
</dbReference>
<evidence type="ECO:0000256" key="1">
    <source>
        <dbReference type="ARBA" id="ARBA00001946"/>
    </source>
</evidence>
<evidence type="ECO:0000256" key="3">
    <source>
        <dbReference type="ARBA" id="ARBA00008323"/>
    </source>
</evidence>
<keyword evidence="21" id="KW-0456">Lyase</keyword>
<dbReference type="InterPro" id="IPR003583">
    <property type="entry name" value="Hlx-hairpin-Hlx_DNA-bd_motif"/>
</dbReference>
<dbReference type="Pfam" id="PF01653">
    <property type="entry name" value="DNA_ligase_aden"/>
    <property type="match status" value="1"/>
</dbReference>
<dbReference type="InterPro" id="IPR002008">
    <property type="entry name" value="DNA_pol_X_beta-like"/>
</dbReference>
<dbReference type="SUPFAM" id="SSF81301">
    <property type="entry name" value="Nucleotidyltransferase"/>
    <property type="match status" value="1"/>
</dbReference>
<comment type="cofactor">
    <cofactor evidence="1">
        <name>Mg(2+)</name>
        <dbReference type="ChEBI" id="CHEBI:18420"/>
    </cofactor>
</comment>
<dbReference type="Gene3D" id="2.40.50.140">
    <property type="entry name" value="Nucleic acid-binding proteins"/>
    <property type="match status" value="1"/>
</dbReference>
<dbReference type="Pfam" id="PF03120">
    <property type="entry name" value="OB_DNA_ligase"/>
    <property type="match status" value="1"/>
</dbReference>
<evidence type="ECO:0000256" key="19">
    <source>
        <dbReference type="ARBA" id="ARBA00023125"/>
    </source>
</evidence>
<evidence type="ECO:0000259" key="32">
    <source>
        <dbReference type="SMART" id="SM00532"/>
    </source>
</evidence>
<comment type="catalytic activity">
    <reaction evidence="22">
        <text>NAD(+) + (deoxyribonucleotide)n-3'-hydroxyl + 5'-phospho-(deoxyribonucleotide)m = (deoxyribonucleotide)n+m + AMP + beta-nicotinamide D-nucleotide.</text>
        <dbReference type="EC" id="6.5.1.2"/>
    </reaction>
</comment>
<feature type="domain" description="Helix-hairpin-helix DNA-binding motif class 1" evidence="30">
    <location>
        <begin position="135"/>
        <end position="154"/>
    </location>
</feature>
<evidence type="ECO:0000256" key="16">
    <source>
        <dbReference type="ARBA" id="ARBA00022932"/>
    </source>
</evidence>
<dbReference type="Pfam" id="PF14792">
    <property type="entry name" value="DNA_pol_B_palm"/>
    <property type="match status" value="1"/>
</dbReference>
<comment type="similarity">
    <text evidence="3">Belongs to the DNA polymerase type-X family.</text>
</comment>
<keyword evidence="20" id="KW-0234">DNA repair</keyword>
<comment type="catalytic activity">
    <reaction evidence="28">
        <text>DNA(n) + a 2'-deoxyribonucleoside 5'-triphosphate = DNA(n+1) + diphosphate</text>
        <dbReference type="Rhea" id="RHEA:22508"/>
        <dbReference type="Rhea" id="RHEA-COMP:17339"/>
        <dbReference type="Rhea" id="RHEA-COMP:17340"/>
        <dbReference type="ChEBI" id="CHEBI:33019"/>
        <dbReference type="ChEBI" id="CHEBI:61560"/>
        <dbReference type="ChEBI" id="CHEBI:173112"/>
        <dbReference type="EC" id="2.7.7.7"/>
    </reaction>
</comment>
<dbReference type="SMART" id="SM00532">
    <property type="entry name" value="LIGANc"/>
    <property type="match status" value="1"/>
</dbReference>
<dbReference type="GO" id="GO:0003677">
    <property type="term" value="F:DNA binding"/>
    <property type="evidence" value="ECO:0007669"/>
    <property type="project" value="UniProtKB-KW"/>
</dbReference>
<evidence type="ECO:0000256" key="13">
    <source>
        <dbReference type="ARBA" id="ARBA00022705"/>
    </source>
</evidence>
<dbReference type="Gene3D" id="1.10.150.20">
    <property type="entry name" value="5' to 3' exonuclease, C-terminal subdomain"/>
    <property type="match status" value="1"/>
</dbReference>
<evidence type="ECO:0000256" key="24">
    <source>
        <dbReference type="ARBA" id="ARBA00035726"/>
    </source>
</evidence>
<evidence type="ECO:0000256" key="20">
    <source>
        <dbReference type="ARBA" id="ARBA00023204"/>
    </source>
</evidence>
<dbReference type="InterPro" id="IPR012340">
    <property type="entry name" value="NA-bd_OB-fold"/>
</dbReference>
<dbReference type="SUPFAM" id="SSF81585">
    <property type="entry name" value="PsbU/PolX domain-like"/>
    <property type="match status" value="1"/>
</dbReference>
<evidence type="ECO:0000256" key="22">
    <source>
        <dbReference type="ARBA" id="ARBA00034005"/>
    </source>
</evidence>
<evidence type="ECO:0000256" key="18">
    <source>
        <dbReference type="ARBA" id="ARBA00023053"/>
    </source>
</evidence>
<dbReference type="InterPro" id="IPR013840">
    <property type="entry name" value="DNAligase_N"/>
</dbReference>
<dbReference type="GO" id="GO:0003887">
    <property type="term" value="F:DNA-directed DNA polymerase activity"/>
    <property type="evidence" value="ECO:0007669"/>
    <property type="project" value="UniProtKB-KW"/>
</dbReference>
<dbReference type="GO" id="GO:0006303">
    <property type="term" value="P:double-strand break repair via nonhomologous end joining"/>
    <property type="evidence" value="ECO:0007669"/>
    <property type="project" value="TreeGrafter"/>
</dbReference>
<evidence type="ECO:0000256" key="26">
    <source>
        <dbReference type="ARBA" id="ARBA00044678"/>
    </source>
</evidence>
<comment type="catalytic activity">
    <reaction evidence="26">
        <text>a 5'-end 2'-deoxyribose-2'-deoxyribonucleotide-DNA = (2E,4S)-4-hydroxypenten-2-al-5-phosphate + a 5'-end 5'-phospho-2'-deoxyribonucleoside-DNA + H(+)</text>
        <dbReference type="Rhea" id="RHEA:76255"/>
        <dbReference type="Rhea" id="RHEA-COMP:13180"/>
        <dbReference type="Rhea" id="RHEA-COMP:18657"/>
        <dbReference type="ChEBI" id="CHEBI:15378"/>
        <dbReference type="ChEBI" id="CHEBI:136412"/>
        <dbReference type="ChEBI" id="CHEBI:195194"/>
        <dbReference type="ChEBI" id="CHEBI:195195"/>
    </reaction>
</comment>
<dbReference type="Pfam" id="PF14716">
    <property type="entry name" value="HHH_8"/>
    <property type="match status" value="1"/>
</dbReference>
<keyword evidence="15" id="KW-0832">Ubl conjugation</keyword>
<keyword evidence="8" id="KW-0488">Methylation</keyword>
<organism evidence="33">
    <name type="scientific">viral metagenome</name>
    <dbReference type="NCBI Taxonomy" id="1070528"/>
    <lineage>
        <taxon>unclassified sequences</taxon>
        <taxon>metagenomes</taxon>
        <taxon>organismal metagenomes</taxon>
    </lineage>
</organism>
<dbReference type="InterPro" id="IPR037160">
    <property type="entry name" value="DNA_Pol_thumb_sf"/>
</dbReference>
<dbReference type="GO" id="GO:0140078">
    <property type="term" value="F:class I DNA-(apurinic or apyrimidinic site) endonuclease activity"/>
    <property type="evidence" value="ECO:0007669"/>
    <property type="project" value="UniProtKB-EC"/>
</dbReference>
<dbReference type="GO" id="GO:0005737">
    <property type="term" value="C:cytoplasm"/>
    <property type="evidence" value="ECO:0007669"/>
    <property type="project" value="UniProtKB-SubCell"/>
</dbReference>
<evidence type="ECO:0000256" key="10">
    <source>
        <dbReference type="ARBA" id="ARBA00022634"/>
    </source>
</evidence>
<dbReference type="EC" id="6.5.1.2" evidence="6"/>
<evidence type="ECO:0000256" key="6">
    <source>
        <dbReference type="ARBA" id="ARBA00012722"/>
    </source>
</evidence>
<dbReference type="CDD" id="cd00141">
    <property type="entry name" value="NT_POLXc"/>
    <property type="match status" value="1"/>
</dbReference>
<dbReference type="InterPro" id="IPR043519">
    <property type="entry name" value="NT_sf"/>
</dbReference>
<name>A0A6C0ASE4_9ZZZZ</name>
<dbReference type="Gene3D" id="3.40.50.10190">
    <property type="entry name" value="BRCT domain"/>
    <property type="match status" value="1"/>
</dbReference>
<evidence type="ECO:0000313" key="33">
    <source>
        <dbReference type="EMBL" id="QHS82648.1"/>
    </source>
</evidence>
<evidence type="ECO:0000256" key="15">
    <source>
        <dbReference type="ARBA" id="ARBA00022843"/>
    </source>
</evidence>
<keyword evidence="17" id="KW-0520">NAD</keyword>
<dbReference type="EMBL" id="MN740804">
    <property type="protein sequence ID" value="QHS82648.1"/>
    <property type="molecule type" value="Genomic_DNA"/>
</dbReference>
<dbReference type="InterPro" id="IPR002054">
    <property type="entry name" value="DNA-dir_DNA_pol_X"/>
</dbReference>
<accession>A0A6C0ASE4</accession>
<evidence type="ECO:0000256" key="23">
    <source>
        <dbReference type="ARBA" id="ARBA00035717"/>
    </source>
</evidence>
<evidence type="ECO:0000256" key="12">
    <source>
        <dbReference type="ARBA" id="ARBA00022695"/>
    </source>
</evidence>
<dbReference type="PANTHER" id="PTHR11276:SF28">
    <property type="entry name" value="DNA POLYMERASE LAMBDA"/>
    <property type="match status" value="1"/>
</dbReference>
<dbReference type="InterPro" id="IPR027421">
    <property type="entry name" value="DNA_pol_lamdba_lyase_dom_sf"/>
</dbReference>
<dbReference type="SMART" id="SM00278">
    <property type="entry name" value="HhH1"/>
    <property type="match status" value="2"/>
</dbReference>
<evidence type="ECO:0000256" key="25">
    <source>
        <dbReference type="ARBA" id="ARBA00044632"/>
    </source>
</evidence>
<dbReference type="PRINTS" id="PR00870">
    <property type="entry name" value="DNAPOLXBETA"/>
</dbReference>
<dbReference type="InterPro" id="IPR013839">
    <property type="entry name" value="DNAligase_adenylation"/>
</dbReference>
<proteinExistence type="inferred from homology"/>
<feature type="region of interest" description="Disordered" evidence="29">
    <location>
        <begin position="455"/>
        <end position="480"/>
    </location>
</feature>
<evidence type="ECO:0000256" key="4">
    <source>
        <dbReference type="ARBA" id="ARBA00012417"/>
    </source>
</evidence>
<evidence type="ECO:0000256" key="7">
    <source>
        <dbReference type="ARBA" id="ARBA00020020"/>
    </source>
</evidence>
<feature type="compositionally biased region" description="Basic and acidic residues" evidence="29">
    <location>
        <begin position="396"/>
        <end position="411"/>
    </location>
</feature>
<comment type="function">
    <text evidence="27">Repair polymerase that plays a key role in base-excision repair. During this process, the damaged base is excised by specific DNA glycosylases, the DNA backbone is nicked at the abasic site by an apurinic/apyrimidic (AP) endonuclease, and POLB removes 5'-deoxyribose-phosphate from the preincised AP site acting as a 5'-deoxyribose-phosphate lyase (5'-dRP lyase); through its DNA polymerase activity, it adds one nucleotide to the 3' end of the arising single-nucleotide gap. Conducts 'gap-filling' DNA synthesis in a stepwise distributive fashion rather than in a processive fashion as for other DNA polymerases. It is also able to cleave sugar-phosphate bonds 3' to an intact AP site, acting as an AP lyase.</text>
</comment>
<dbReference type="GO" id="GO:0006260">
    <property type="term" value="P:DNA replication"/>
    <property type="evidence" value="ECO:0007669"/>
    <property type="project" value="UniProtKB-KW"/>
</dbReference>
<dbReference type="PANTHER" id="PTHR11276">
    <property type="entry name" value="DNA POLYMERASE TYPE-X FAMILY MEMBER"/>
    <property type="match status" value="1"/>
</dbReference>
<dbReference type="InterPro" id="IPR022312">
    <property type="entry name" value="DNA_pol_X"/>
</dbReference>